<dbReference type="AlphaFoldDB" id="A0A1G4WID1"/>
<dbReference type="EMBL" id="FMUB01000007">
    <property type="protein sequence ID" value="SCX23572.1"/>
    <property type="molecule type" value="Genomic_DNA"/>
</dbReference>
<dbReference type="RefSeq" id="WP_090359081.1">
    <property type="nucleotide sequence ID" value="NZ_FMUB01000007.1"/>
</dbReference>
<dbReference type="InterPro" id="IPR003399">
    <property type="entry name" value="Mce/MlaD"/>
</dbReference>
<gene>
    <name evidence="3" type="ORF">SAMN02799620_03463</name>
</gene>
<reference evidence="4" key="1">
    <citation type="submission" date="2016-10" db="EMBL/GenBank/DDBJ databases">
        <authorList>
            <person name="Varghese N."/>
            <person name="Submissions S."/>
        </authorList>
    </citation>
    <scope>NUCLEOTIDE SEQUENCE [LARGE SCALE GENOMIC DNA]</scope>
    <source>
        <strain evidence="4">UNC267MFSha1.1M11</strain>
    </source>
</reference>
<dbReference type="InterPro" id="IPR052336">
    <property type="entry name" value="MlaD_Phospholipid_Transporter"/>
</dbReference>
<sequence>MSIKGTIFKLGAISAVLLAFTAIIFVVFAQLRFDKTTSYSAVFDNVSGLRSGQFVRAYGVEVGKVKDVTLVDGGQHVRVDFAVQNDLQLFQGSTAAIRYLDLIGNRYLELRRGDSDKILPPGGTIPRERTEPALDLDALVGGFRPLFKSLDPDKVNNIANSLITIFQGQGGTISDILDQTAELTSALASRDQAIGEVITNLNTVLETTVKHQTQFDDTLKNFEALITGLKNRADPIASSVADISNAAGSLGDLLADNRPLLRDTLGYLETTQQPLIDQKDEVNSILQQIPASLKIIGRAGGLYGDFFNFYVCDLSLKLNGAQPGGPVRTVRVVTQPSGRCTPK</sequence>
<evidence type="ECO:0000313" key="3">
    <source>
        <dbReference type="EMBL" id="SCX23572.1"/>
    </source>
</evidence>
<evidence type="ECO:0000259" key="2">
    <source>
        <dbReference type="Pfam" id="PF11887"/>
    </source>
</evidence>
<protein>
    <submittedName>
        <fullName evidence="3">Phospholipid/cholesterol/gamma-HCH transport system substrate-binding protein</fullName>
    </submittedName>
</protein>
<dbReference type="Proteomes" id="UP000199707">
    <property type="component" value="Unassembled WGS sequence"/>
</dbReference>
<proteinExistence type="predicted"/>
<accession>A0A1G4WID1</accession>
<dbReference type="GO" id="GO:0051701">
    <property type="term" value="P:biological process involved in interaction with host"/>
    <property type="evidence" value="ECO:0007669"/>
    <property type="project" value="TreeGrafter"/>
</dbReference>
<evidence type="ECO:0000313" key="4">
    <source>
        <dbReference type="Proteomes" id="UP000199707"/>
    </source>
</evidence>
<dbReference type="STRING" id="1502745.SAMN02799620_03463"/>
<dbReference type="NCBIfam" id="TIGR00996">
    <property type="entry name" value="Mtu_fam_mce"/>
    <property type="match status" value="1"/>
</dbReference>
<dbReference type="GO" id="GO:0005576">
    <property type="term" value="C:extracellular region"/>
    <property type="evidence" value="ECO:0007669"/>
    <property type="project" value="TreeGrafter"/>
</dbReference>
<feature type="domain" description="Mammalian cell entry C-terminal" evidence="2">
    <location>
        <begin position="117"/>
        <end position="319"/>
    </location>
</feature>
<dbReference type="PANTHER" id="PTHR33371">
    <property type="entry name" value="INTERMEMBRANE PHOSPHOLIPID TRANSPORT SYSTEM BINDING PROTEIN MLAD-RELATED"/>
    <property type="match status" value="1"/>
</dbReference>
<name>A0A1G4WID1_9MYCO</name>
<dbReference type="PANTHER" id="PTHR33371:SF17">
    <property type="entry name" value="MCE-FAMILY PROTEIN MCE1B"/>
    <property type="match status" value="1"/>
</dbReference>
<evidence type="ECO:0000259" key="1">
    <source>
        <dbReference type="Pfam" id="PF02470"/>
    </source>
</evidence>
<dbReference type="Pfam" id="PF02470">
    <property type="entry name" value="MlaD"/>
    <property type="match status" value="1"/>
</dbReference>
<dbReference type="Pfam" id="PF11887">
    <property type="entry name" value="Mce4_CUP1"/>
    <property type="match status" value="1"/>
</dbReference>
<organism evidence="3 4">
    <name type="scientific">Mycolicibacterium fluoranthenivorans</name>
    <dbReference type="NCBI Taxonomy" id="258505"/>
    <lineage>
        <taxon>Bacteria</taxon>
        <taxon>Bacillati</taxon>
        <taxon>Actinomycetota</taxon>
        <taxon>Actinomycetes</taxon>
        <taxon>Mycobacteriales</taxon>
        <taxon>Mycobacteriaceae</taxon>
        <taxon>Mycolicibacterium</taxon>
    </lineage>
</organism>
<dbReference type="InterPro" id="IPR024516">
    <property type="entry name" value="Mce_C"/>
</dbReference>
<dbReference type="InterPro" id="IPR005693">
    <property type="entry name" value="Mce"/>
</dbReference>
<feature type="domain" description="Mce/MlaD" evidence="1">
    <location>
        <begin position="36"/>
        <end position="112"/>
    </location>
</feature>